<dbReference type="PANTHER" id="PTHR30204:SF90">
    <property type="entry name" value="HTH-TYPE TRANSCRIPTIONAL ACTIVATOR MTA"/>
    <property type="match status" value="1"/>
</dbReference>
<sequence>MQYSISHVAKMAGVSARTLRHYDEIGLLAPAAVSSNGYRWYGRSQLRRLQRILLLRDLDVSLPQINAILAGDDGEASALRRHLMLVTAERDRLDRIAATIVRTLDDLEGQDRLPDEEFFRGLDAGRAQLAATLQERFGDAAASTLQIAAARTAHWTRSDYDQAAADGRELYGRLSRTRQSGVDPASPQALDIVAEHYEAVHAMWPVDPAAYHALADLIEGDAQQRGVVGAEDRHLPPWLAAAIRAYAIHRLDYRRP</sequence>
<keyword evidence="1" id="KW-0805">Transcription regulation</keyword>
<keyword evidence="4" id="KW-0804">Transcription</keyword>
<accession>A0ABV9EL84</accession>
<protein>
    <submittedName>
        <fullName evidence="6">MerR family transcriptional regulator</fullName>
    </submittedName>
</protein>
<dbReference type="SUPFAM" id="SSF89082">
    <property type="entry name" value="Antibiotic binding domain of TipA-like multidrug resistance regulators"/>
    <property type="match status" value="1"/>
</dbReference>
<dbReference type="Proteomes" id="UP001595891">
    <property type="component" value="Unassembled WGS sequence"/>
</dbReference>
<dbReference type="SMART" id="SM00422">
    <property type="entry name" value="HTH_MERR"/>
    <property type="match status" value="1"/>
</dbReference>
<organism evidence="6 7">
    <name type="scientific">Sphaerisporangium corydalis</name>
    <dbReference type="NCBI Taxonomy" id="1441875"/>
    <lineage>
        <taxon>Bacteria</taxon>
        <taxon>Bacillati</taxon>
        <taxon>Actinomycetota</taxon>
        <taxon>Actinomycetes</taxon>
        <taxon>Streptosporangiales</taxon>
        <taxon>Streptosporangiaceae</taxon>
        <taxon>Sphaerisporangium</taxon>
    </lineage>
</organism>
<dbReference type="Pfam" id="PF07739">
    <property type="entry name" value="TipAS"/>
    <property type="match status" value="1"/>
</dbReference>
<keyword evidence="3" id="KW-0010">Activator</keyword>
<dbReference type="Gene3D" id="1.10.490.50">
    <property type="entry name" value="Antibiotic binding domain of TipA-like multidrug resistance regulators"/>
    <property type="match status" value="1"/>
</dbReference>
<evidence type="ECO:0000256" key="3">
    <source>
        <dbReference type="ARBA" id="ARBA00023159"/>
    </source>
</evidence>
<proteinExistence type="predicted"/>
<keyword evidence="7" id="KW-1185">Reference proteome</keyword>
<evidence type="ECO:0000256" key="4">
    <source>
        <dbReference type="ARBA" id="ARBA00023163"/>
    </source>
</evidence>
<dbReference type="InterPro" id="IPR000551">
    <property type="entry name" value="MerR-type_HTH_dom"/>
</dbReference>
<dbReference type="InterPro" id="IPR012925">
    <property type="entry name" value="TipAS_dom"/>
</dbReference>
<dbReference type="PANTHER" id="PTHR30204">
    <property type="entry name" value="REDOX-CYCLING DRUG-SENSING TRANSCRIPTIONAL ACTIVATOR SOXR"/>
    <property type="match status" value="1"/>
</dbReference>
<dbReference type="InterPro" id="IPR047057">
    <property type="entry name" value="MerR_fam"/>
</dbReference>
<name>A0ABV9EL84_9ACTN</name>
<evidence type="ECO:0000313" key="6">
    <source>
        <dbReference type="EMBL" id="MFC4590223.1"/>
    </source>
</evidence>
<dbReference type="SUPFAM" id="SSF46955">
    <property type="entry name" value="Putative DNA-binding domain"/>
    <property type="match status" value="1"/>
</dbReference>
<keyword evidence="2" id="KW-0238">DNA-binding</keyword>
<evidence type="ECO:0000256" key="1">
    <source>
        <dbReference type="ARBA" id="ARBA00023015"/>
    </source>
</evidence>
<evidence type="ECO:0000313" key="7">
    <source>
        <dbReference type="Proteomes" id="UP001595891"/>
    </source>
</evidence>
<dbReference type="PRINTS" id="PR00040">
    <property type="entry name" value="HTHMERR"/>
</dbReference>
<comment type="caution">
    <text evidence="6">The sequence shown here is derived from an EMBL/GenBank/DDBJ whole genome shotgun (WGS) entry which is preliminary data.</text>
</comment>
<dbReference type="EMBL" id="JBHSFN010000021">
    <property type="protein sequence ID" value="MFC4590223.1"/>
    <property type="molecule type" value="Genomic_DNA"/>
</dbReference>
<dbReference type="PROSITE" id="PS50937">
    <property type="entry name" value="HTH_MERR_2"/>
    <property type="match status" value="1"/>
</dbReference>
<dbReference type="Gene3D" id="1.10.1660.10">
    <property type="match status" value="1"/>
</dbReference>
<gene>
    <name evidence="6" type="ORF">ACFO8L_29305</name>
</gene>
<feature type="domain" description="HTH merR-type" evidence="5">
    <location>
        <begin position="1"/>
        <end position="71"/>
    </location>
</feature>
<reference evidence="7" key="1">
    <citation type="journal article" date="2019" name="Int. J. Syst. Evol. Microbiol.">
        <title>The Global Catalogue of Microorganisms (GCM) 10K type strain sequencing project: providing services to taxonomists for standard genome sequencing and annotation.</title>
        <authorList>
            <consortium name="The Broad Institute Genomics Platform"/>
            <consortium name="The Broad Institute Genome Sequencing Center for Infectious Disease"/>
            <person name="Wu L."/>
            <person name="Ma J."/>
        </authorList>
    </citation>
    <scope>NUCLEOTIDE SEQUENCE [LARGE SCALE GENOMIC DNA]</scope>
    <source>
        <strain evidence="7">CCUG 49560</strain>
    </source>
</reference>
<evidence type="ECO:0000259" key="5">
    <source>
        <dbReference type="PROSITE" id="PS50937"/>
    </source>
</evidence>
<dbReference type="Pfam" id="PF13411">
    <property type="entry name" value="MerR_1"/>
    <property type="match status" value="1"/>
</dbReference>
<dbReference type="CDD" id="cd01106">
    <property type="entry name" value="HTH_TipAL-Mta"/>
    <property type="match status" value="1"/>
</dbReference>
<dbReference type="PROSITE" id="PS00552">
    <property type="entry name" value="HTH_MERR_1"/>
    <property type="match status" value="1"/>
</dbReference>
<dbReference type="RefSeq" id="WP_262843196.1">
    <property type="nucleotide sequence ID" value="NZ_JANZYP010000016.1"/>
</dbReference>
<dbReference type="InterPro" id="IPR009061">
    <property type="entry name" value="DNA-bd_dom_put_sf"/>
</dbReference>
<dbReference type="InterPro" id="IPR036244">
    <property type="entry name" value="TipA-like_antibiotic-bd"/>
</dbReference>
<evidence type="ECO:0000256" key="2">
    <source>
        <dbReference type="ARBA" id="ARBA00023125"/>
    </source>
</evidence>